<feature type="signal peptide" evidence="4">
    <location>
        <begin position="1"/>
        <end position="16"/>
    </location>
</feature>
<name>A0A061R2B1_9CHLO</name>
<keyword evidence="4" id="KW-0732">Signal</keyword>
<dbReference type="InterPro" id="IPR001254">
    <property type="entry name" value="Trypsin_dom"/>
</dbReference>
<protein>
    <submittedName>
        <fullName evidence="7">Uncharacterized protein</fullName>
    </submittedName>
</protein>
<dbReference type="InterPro" id="IPR050430">
    <property type="entry name" value="Peptidase_S1"/>
</dbReference>
<dbReference type="Pfam" id="PF00089">
    <property type="entry name" value="Trypsin"/>
    <property type="match status" value="1"/>
</dbReference>
<dbReference type="SUPFAM" id="SSF50494">
    <property type="entry name" value="Trypsin-like serine proteases"/>
    <property type="match status" value="1"/>
</dbReference>
<dbReference type="Gene3D" id="2.40.10.10">
    <property type="entry name" value="Trypsin-like serine proteases"/>
    <property type="match status" value="2"/>
</dbReference>
<dbReference type="PANTHER" id="PTHR24276">
    <property type="entry name" value="POLYSERASE-RELATED"/>
    <property type="match status" value="1"/>
</dbReference>
<evidence type="ECO:0000313" key="7">
    <source>
        <dbReference type="EMBL" id="JAC67052.1"/>
    </source>
</evidence>
<feature type="chain" id="PRO_5030002153" evidence="4">
    <location>
        <begin position="17"/>
        <end position="635"/>
    </location>
</feature>
<keyword evidence="2" id="KW-1015">Disulfide bond</keyword>
<proteinExistence type="predicted"/>
<dbReference type="PANTHER" id="PTHR24276:SF98">
    <property type="entry name" value="FI18310P1-RELATED"/>
    <property type="match status" value="1"/>
</dbReference>
<accession>A0A061R2B1</accession>
<dbReference type="InterPro" id="IPR003609">
    <property type="entry name" value="Pan_app"/>
</dbReference>
<evidence type="ECO:0000259" key="5">
    <source>
        <dbReference type="PROSITE" id="PS50240"/>
    </source>
</evidence>
<evidence type="ECO:0000259" key="6">
    <source>
        <dbReference type="PROSITE" id="PS50948"/>
    </source>
</evidence>
<dbReference type="PROSITE" id="PS50240">
    <property type="entry name" value="TRYPSIN_DOM"/>
    <property type="match status" value="1"/>
</dbReference>
<sequence length="635" mass="68526">MEFFLCFLLTFTLCITNWICDSAASTPQKKVVINGGREKLWRYPYIVSLHRPGSEKQFCNGVLVGDKTVLTAASCVDTRRGGVLQPLVRIQSSHGFLRVISSVKSLDWTGNYREGNDIAIIFLERASTARKVKIMSGPPAASLPLNLRMTTSKFVSSSSPNVVTDGTVYTLSSAKCSAKLEEAGYGDSPLAEGSLCTTSSIDDGECAVSAGGPLVLKGRWPEDDVLVGIASFGASGCFFNNAPFVFTPVEPFAKHFQRLRLGVETVRVPFYCSFMQCHEPPGAALSPDAFCSQSQHRCEDLCLGQYCPALPSGPFASLPGETPPTEVAGGSPAAEIPEEADDSSQSEQETAPPTAATRVPTAAPELTEEPGAGGLWNGVGPPDGSHALGQFCFSTPCTAGMAPPENPDGFCSRNRQNCEEECNGYYCPVLLPLEPVDGPPPVPTDRPAGLGTPEETAAVPAPLYTTLEGEMCGGNETDRFSEFGLNDYGSDFRQICRQLCEASDTCAVAVYDPSVQWKCRLFSSCVRLPGYENSTLLFQEPQPAEPPSEANKFQFRQQARCREESYERYSEFGLNDNWPEGSFDTACAVICSRDESCRAFVYNPGKYVICELFRQCSEQDGDPGDLLGTRLPASA</sequence>
<reference evidence="7" key="1">
    <citation type="submission" date="2014-05" db="EMBL/GenBank/DDBJ databases">
        <title>The transcriptome of the halophilic microalga Tetraselmis sp. GSL018 isolated from the Great Salt Lake, Utah.</title>
        <authorList>
            <person name="Jinkerson R.E."/>
            <person name="D'Adamo S."/>
            <person name="Posewitz M.C."/>
        </authorList>
    </citation>
    <scope>NUCLEOTIDE SEQUENCE</scope>
    <source>
        <strain evidence="7">GSL018</strain>
    </source>
</reference>
<feature type="region of interest" description="Disordered" evidence="3">
    <location>
        <begin position="317"/>
        <end position="359"/>
    </location>
</feature>
<evidence type="ECO:0000256" key="4">
    <source>
        <dbReference type="SAM" id="SignalP"/>
    </source>
</evidence>
<dbReference type="InterPro" id="IPR043504">
    <property type="entry name" value="Peptidase_S1_PA_chymotrypsin"/>
</dbReference>
<feature type="compositionally biased region" description="Low complexity" evidence="3">
    <location>
        <begin position="345"/>
        <end position="359"/>
    </location>
</feature>
<dbReference type="AlphaFoldDB" id="A0A061R2B1"/>
<dbReference type="GO" id="GO:0004252">
    <property type="term" value="F:serine-type endopeptidase activity"/>
    <property type="evidence" value="ECO:0007669"/>
    <property type="project" value="InterPro"/>
</dbReference>
<gene>
    <name evidence="7" type="ORF">TSPGSL018_12139</name>
</gene>
<keyword evidence="1" id="KW-0677">Repeat</keyword>
<evidence type="ECO:0000256" key="2">
    <source>
        <dbReference type="ARBA" id="ARBA00023157"/>
    </source>
</evidence>
<dbReference type="GO" id="GO:0006508">
    <property type="term" value="P:proteolysis"/>
    <property type="evidence" value="ECO:0007669"/>
    <property type="project" value="InterPro"/>
</dbReference>
<feature type="domain" description="Peptidase S1" evidence="5">
    <location>
        <begin position="32"/>
        <end position="261"/>
    </location>
</feature>
<dbReference type="EMBL" id="GBEZ01019518">
    <property type="protein sequence ID" value="JAC67052.1"/>
    <property type="molecule type" value="Transcribed_RNA"/>
</dbReference>
<feature type="domain" description="Apple" evidence="6">
    <location>
        <begin position="561"/>
        <end position="635"/>
    </location>
</feature>
<dbReference type="SMART" id="SM00020">
    <property type="entry name" value="Tryp_SPc"/>
    <property type="match status" value="1"/>
</dbReference>
<evidence type="ECO:0000256" key="1">
    <source>
        <dbReference type="ARBA" id="ARBA00022737"/>
    </source>
</evidence>
<dbReference type="InterPro" id="IPR009003">
    <property type="entry name" value="Peptidase_S1_PA"/>
</dbReference>
<evidence type="ECO:0000256" key="3">
    <source>
        <dbReference type="SAM" id="MobiDB-lite"/>
    </source>
</evidence>
<organism evidence="7">
    <name type="scientific">Tetraselmis sp. GSL018</name>
    <dbReference type="NCBI Taxonomy" id="582737"/>
    <lineage>
        <taxon>Eukaryota</taxon>
        <taxon>Viridiplantae</taxon>
        <taxon>Chlorophyta</taxon>
        <taxon>core chlorophytes</taxon>
        <taxon>Chlorodendrophyceae</taxon>
        <taxon>Chlorodendrales</taxon>
        <taxon>Chlorodendraceae</taxon>
        <taxon>Tetraselmis</taxon>
    </lineage>
</organism>
<dbReference type="PROSITE" id="PS50948">
    <property type="entry name" value="PAN"/>
    <property type="match status" value="1"/>
</dbReference>